<keyword evidence="2" id="KW-0436">Ligase</keyword>
<reference evidence="6" key="2">
    <citation type="submission" date="2024-04" db="EMBL/GenBank/DDBJ databases">
        <authorList>
            <person name="Chen Y."/>
            <person name="Shah S."/>
            <person name="Dougan E. K."/>
            <person name="Thang M."/>
            <person name="Chan C."/>
        </authorList>
    </citation>
    <scope>NUCLEOTIDE SEQUENCE [LARGE SCALE GENOMIC DNA]</scope>
</reference>
<accession>A0A9P1C5P9</accession>
<dbReference type="SUPFAM" id="SSF56059">
    <property type="entry name" value="Glutathione synthetase ATP-binding domain-like"/>
    <property type="match status" value="1"/>
</dbReference>
<dbReference type="Gene3D" id="3.30.470.20">
    <property type="entry name" value="ATP-grasp fold, B domain"/>
    <property type="match status" value="1"/>
</dbReference>
<sequence>MVVRVLHLVGSRRSKFYYDLSVLYGKACDGCVDLDRERFEFHIAVVHLDGSWSFPSSLDEADGSDGALPPRRWSFPSAVRRLAELDLDVIVPHMFCVEGMTRFRSLVDLLDIPLLGNHDHTIWLATDKAITKQILHANGIQVPQGELLQKFHCEWPTMKVPVVVKPCNEDNSRGISLVKHEEDLKFAIDHAFSFDSRVVVEEYIAGREVRAGVIEEDGGLTVLPKVEYFLKDIRTAAHKLQTDSSGNLLNKAIVAAKQDGDRQCPADLSDVLHQRIDAMVTKAHHVLKCRHYSLYDIRIDENEQPFILEVSPALSLAAQDSKLFSTPRSVRNGHIKLKLQ</sequence>
<dbReference type="Gene3D" id="3.40.50.20">
    <property type="match status" value="1"/>
</dbReference>
<dbReference type="PANTHER" id="PTHR23132:SF23">
    <property type="entry name" value="D-ALANINE--D-ALANINE LIGASE B"/>
    <property type="match status" value="1"/>
</dbReference>
<feature type="domain" description="ATP-grasp" evidence="4">
    <location>
        <begin position="132"/>
        <end position="339"/>
    </location>
</feature>
<evidence type="ECO:0000256" key="3">
    <source>
        <dbReference type="PROSITE-ProRule" id="PRU00409"/>
    </source>
</evidence>
<dbReference type="EMBL" id="CAMXCT010000997">
    <property type="protein sequence ID" value="CAI3985501.1"/>
    <property type="molecule type" value="Genomic_DNA"/>
</dbReference>
<comment type="caution">
    <text evidence="5">The sequence shown here is derived from an EMBL/GenBank/DDBJ whole genome shotgun (WGS) entry which is preliminary data.</text>
</comment>
<reference evidence="5" key="1">
    <citation type="submission" date="2022-10" db="EMBL/GenBank/DDBJ databases">
        <authorList>
            <person name="Chen Y."/>
            <person name="Dougan E. K."/>
            <person name="Chan C."/>
            <person name="Rhodes N."/>
            <person name="Thang M."/>
        </authorList>
    </citation>
    <scope>NUCLEOTIDE SEQUENCE</scope>
</reference>
<dbReference type="Proteomes" id="UP001152797">
    <property type="component" value="Unassembled WGS sequence"/>
</dbReference>
<dbReference type="OrthoDB" id="447568at2759"/>
<gene>
    <name evidence="5" type="ORF">C1SCF055_LOCUS12945</name>
</gene>
<dbReference type="EMBL" id="CAMXCT020000997">
    <property type="protein sequence ID" value="CAL1138876.1"/>
    <property type="molecule type" value="Genomic_DNA"/>
</dbReference>
<keyword evidence="8" id="KW-1185">Reference proteome</keyword>
<keyword evidence="3" id="KW-0067">ATP-binding</keyword>
<evidence type="ECO:0000313" key="5">
    <source>
        <dbReference type="EMBL" id="CAI3985501.1"/>
    </source>
</evidence>
<proteinExistence type="inferred from homology"/>
<dbReference type="InterPro" id="IPR013815">
    <property type="entry name" value="ATP_grasp_subdomain_1"/>
</dbReference>
<dbReference type="AlphaFoldDB" id="A0A9P1C5P9"/>
<dbReference type="Gene3D" id="3.30.1490.20">
    <property type="entry name" value="ATP-grasp fold, A domain"/>
    <property type="match status" value="1"/>
</dbReference>
<dbReference type="InterPro" id="IPR011095">
    <property type="entry name" value="Dala_Dala_lig_C"/>
</dbReference>
<dbReference type="GO" id="GO:0005524">
    <property type="term" value="F:ATP binding"/>
    <property type="evidence" value="ECO:0007669"/>
    <property type="project" value="UniProtKB-UniRule"/>
</dbReference>
<organism evidence="5">
    <name type="scientific">Cladocopium goreaui</name>
    <dbReference type="NCBI Taxonomy" id="2562237"/>
    <lineage>
        <taxon>Eukaryota</taxon>
        <taxon>Sar</taxon>
        <taxon>Alveolata</taxon>
        <taxon>Dinophyceae</taxon>
        <taxon>Suessiales</taxon>
        <taxon>Symbiodiniaceae</taxon>
        <taxon>Cladocopium</taxon>
    </lineage>
</organism>
<comment type="similarity">
    <text evidence="1">Belongs to the D-alanine--D-alanine ligase family.</text>
</comment>
<evidence type="ECO:0000313" key="6">
    <source>
        <dbReference type="EMBL" id="CAL1138876.1"/>
    </source>
</evidence>
<dbReference type="Pfam" id="PF07478">
    <property type="entry name" value="Dala_Dala_lig_C"/>
    <property type="match status" value="1"/>
</dbReference>
<name>A0A9P1C5P9_9DINO</name>
<dbReference type="PROSITE" id="PS50975">
    <property type="entry name" value="ATP_GRASP"/>
    <property type="match status" value="1"/>
</dbReference>
<dbReference type="GO" id="GO:0046872">
    <property type="term" value="F:metal ion binding"/>
    <property type="evidence" value="ECO:0007669"/>
    <property type="project" value="InterPro"/>
</dbReference>
<dbReference type="PANTHER" id="PTHR23132">
    <property type="entry name" value="D-ALANINE--D-ALANINE LIGASE"/>
    <property type="match status" value="1"/>
</dbReference>
<evidence type="ECO:0000313" key="8">
    <source>
        <dbReference type="Proteomes" id="UP001152797"/>
    </source>
</evidence>
<evidence type="ECO:0000313" key="7">
    <source>
        <dbReference type="EMBL" id="CAL4772813.1"/>
    </source>
</evidence>
<protein>
    <submittedName>
        <fullName evidence="7">ATP-grasp domain-containing protein</fullName>
    </submittedName>
</protein>
<dbReference type="InterPro" id="IPR011761">
    <property type="entry name" value="ATP-grasp"/>
</dbReference>
<dbReference type="GO" id="GO:0008716">
    <property type="term" value="F:D-alanine-D-alanine ligase activity"/>
    <property type="evidence" value="ECO:0007669"/>
    <property type="project" value="InterPro"/>
</dbReference>
<evidence type="ECO:0000256" key="1">
    <source>
        <dbReference type="ARBA" id="ARBA00010871"/>
    </source>
</evidence>
<evidence type="ECO:0000259" key="4">
    <source>
        <dbReference type="PROSITE" id="PS50975"/>
    </source>
</evidence>
<dbReference type="EMBL" id="CAMXCT030000997">
    <property type="protein sequence ID" value="CAL4772813.1"/>
    <property type="molecule type" value="Genomic_DNA"/>
</dbReference>
<evidence type="ECO:0000256" key="2">
    <source>
        <dbReference type="ARBA" id="ARBA00022598"/>
    </source>
</evidence>
<keyword evidence="3" id="KW-0547">Nucleotide-binding</keyword>